<gene>
    <name evidence="6" type="ORF">C0J27_01120</name>
</gene>
<keyword evidence="7" id="KW-1185">Reference proteome</keyword>
<comment type="similarity">
    <text evidence="2 4">Belongs to the bacterial solute-binding protein 3 family.</text>
</comment>
<dbReference type="InterPro" id="IPR018313">
    <property type="entry name" value="SBP_3_CS"/>
</dbReference>
<dbReference type="EMBL" id="CP025544">
    <property type="protein sequence ID" value="AXK60351.1"/>
    <property type="molecule type" value="Genomic_DNA"/>
</dbReference>
<evidence type="ECO:0000313" key="6">
    <source>
        <dbReference type="EMBL" id="AXK60351.1"/>
    </source>
</evidence>
<organism evidence="6 7">
    <name type="scientific">Candidatus Chromulinivorax destructor</name>
    <dbReference type="NCBI Taxonomy" id="2066483"/>
    <lineage>
        <taxon>Bacteria</taxon>
        <taxon>Candidatus Babelota</taxon>
        <taxon>Candidatus Babeliae</taxon>
        <taxon>Candidatus Babeliales</taxon>
        <taxon>Candidatus Chromulinivoraceae</taxon>
        <taxon>Candidatus Chromulinivorax</taxon>
    </lineage>
</organism>
<evidence type="ECO:0000256" key="2">
    <source>
        <dbReference type="ARBA" id="ARBA00010333"/>
    </source>
</evidence>
<evidence type="ECO:0000256" key="1">
    <source>
        <dbReference type="ARBA" id="ARBA00004196"/>
    </source>
</evidence>
<dbReference type="AlphaFoldDB" id="A0A345ZAN4"/>
<name>A0A345ZAN4_9BACT</name>
<dbReference type="Pfam" id="PF00497">
    <property type="entry name" value="SBP_bac_3"/>
    <property type="match status" value="1"/>
</dbReference>
<evidence type="ECO:0000259" key="5">
    <source>
        <dbReference type="SMART" id="SM00062"/>
    </source>
</evidence>
<dbReference type="Proteomes" id="UP000254834">
    <property type="component" value="Chromosome"/>
</dbReference>
<dbReference type="PROSITE" id="PS01039">
    <property type="entry name" value="SBP_BACTERIAL_3"/>
    <property type="match status" value="1"/>
</dbReference>
<sequence length="258" mass="28369">MKIKNIVVMIACILAYALYINVPQQRSFNNDDLIVGIACGYAPFVSVNQAGQYEGFDIDVAHALADQLGKKLVLKDLGSMTSLFMALEQGKIDIIAWGLSITHERLEKVAMIHYQGAVTDAYPLIFWKEIPAGITTLDDMSGKTICVEPTSAQDAILDNYPTITKLSTEKVDDALLNIQYNKAAAALVEPAIAKKFKNKYAEIQILNVPLREEDKPQGIGLVVKKNNTSCIQEIQDAVTALQTAGIIEQLEKKWDVPS</sequence>
<evidence type="ECO:0000256" key="4">
    <source>
        <dbReference type="RuleBase" id="RU003744"/>
    </source>
</evidence>
<accession>A0A345ZAN4</accession>
<dbReference type="GO" id="GO:0030313">
    <property type="term" value="C:cell envelope"/>
    <property type="evidence" value="ECO:0007669"/>
    <property type="project" value="UniProtKB-SubCell"/>
</dbReference>
<reference evidence="6 7" key="1">
    <citation type="submission" date="2017-12" db="EMBL/GenBank/DDBJ databases">
        <title>Chromulinavorax destructans is a abundant pathogen of dominant heterotrophic picoflagllates.</title>
        <authorList>
            <person name="Deeg C.M."/>
            <person name="Zimmer M."/>
            <person name="Suttle C.A."/>
        </authorList>
    </citation>
    <scope>NUCLEOTIDE SEQUENCE [LARGE SCALE GENOMIC DNA]</scope>
    <source>
        <strain evidence="6 7">SeV1</strain>
    </source>
</reference>
<dbReference type="SMART" id="SM00062">
    <property type="entry name" value="PBPb"/>
    <property type="match status" value="1"/>
</dbReference>
<dbReference type="InterPro" id="IPR001638">
    <property type="entry name" value="Solute-binding_3/MltF_N"/>
</dbReference>
<keyword evidence="3" id="KW-0732">Signal</keyword>
<dbReference type="SUPFAM" id="SSF53850">
    <property type="entry name" value="Periplasmic binding protein-like II"/>
    <property type="match status" value="1"/>
</dbReference>
<dbReference type="Gene3D" id="3.40.190.10">
    <property type="entry name" value="Periplasmic binding protein-like II"/>
    <property type="match status" value="2"/>
</dbReference>
<comment type="subcellular location">
    <subcellularLocation>
        <location evidence="1">Cell envelope</location>
    </subcellularLocation>
</comment>
<dbReference type="KEGG" id="cdes:C0J27_01120"/>
<dbReference type="PANTHER" id="PTHR35936">
    <property type="entry name" value="MEMBRANE-BOUND LYTIC MUREIN TRANSGLYCOSYLASE F"/>
    <property type="match status" value="1"/>
</dbReference>
<evidence type="ECO:0000256" key="3">
    <source>
        <dbReference type="ARBA" id="ARBA00022729"/>
    </source>
</evidence>
<protein>
    <recommendedName>
        <fullName evidence="5">Solute-binding protein family 3/N-terminal domain-containing protein</fullName>
    </recommendedName>
</protein>
<evidence type="ECO:0000313" key="7">
    <source>
        <dbReference type="Proteomes" id="UP000254834"/>
    </source>
</evidence>
<feature type="domain" description="Solute-binding protein family 3/N-terminal" evidence="5">
    <location>
        <begin position="32"/>
        <end position="258"/>
    </location>
</feature>
<dbReference type="RefSeq" id="WP_115585366.1">
    <property type="nucleotide sequence ID" value="NZ_CP025544.1"/>
</dbReference>
<dbReference type="OrthoDB" id="9774451at2"/>
<proteinExistence type="inferred from homology"/>